<dbReference type="Gene3D" id="1.10.150.130">
    <property type="match status" value="1"/>
</dbReference>
<keyword evidence="2 9" id="KW-0963">Cytoplasm</keyword>
<dbReference type="Pfam" id="PF02899">
    <property type="entry name" value="Phage_int_SAM_1"/>
    <property type="match status" value="1"/>
</dbReference>
<evidence type="ECO:0000313" key="12">
    <source>
        <dbReference type="EMBL" id="PPK97173.1"/>
    </source>
</evidence>
<evidence type="ECO:0000256" key="1">
    <source>
        <dbReference type="ARBA" id="ARBA00004496"/>
    </source>
</evidence>
<dbReference type="InterPro" id="IPR010998">
    <property type="entry name" value="Integrase_recombinase_N"/>
</dbReference>
<dbReference type="GO" id="GO:0003677">
    <property type="term" value="F:DNA binding"/>
    <property type="evidence" value="ECO:0007669"/>
    <property type="project" value="UniProtKB-UniRule"/>
</dbReference>
<feature type="active site" evidence="9">
    <location>
        <position position="264"/>
    </location>
</feature>
<sequence>MHIESYIEYLQYEKNYSSHTISAYKKDLSLFLLYVEEQGVVSVVDVVYNDIRSWVTGLLENGDSHRTVNRKMSSIKSYFKFLLKIGELTVDPSSLYKSLKVAKKIQVPFSINEVLKLLDSPYDENHFEQSRDFLMIELLYATGIRRDELINLKIPDVDLIRDQIKVTGKRDKQRIIPLVHSIKNHLEKYLGLRSVVAVSGVNELFVTSKGIKVYPSLVYRVIKSYFSKVSLKVKISPHVLRHTFATHLLDHGADLNAVKELLGHTSLSSTQIYTHSSMAVLKGVYGNAHPRSKK</sequence>
<dbReference type="GO" id="GO:0007059">
    <property type="term" value="P:chromosome segregation"/>
    <property type="evidence" value="ECO:0007669"/>
    <property type="project" value="UniProtKB-UniRule"/>
</dbReference>
<dbReference type="Gene3D" id="1.10.443.10">
    <property type="entry name" value="Intergrase catalytic core"/>
    <property type="match status" value="1"/>
</dbReference>
<dbReference type="PROSITE" id="PS51900">
    <property type="entry name" value="CB"/>
    <property type="match status" value="1"/>
</dbReference>
<evidence type="ECO:0000256" key="2">
    <source>
        <dbReference type="ARBA" id="ARBA00022490"/>
    </source>
</evidence>
<feature type="domain" description="Core-binding (CB)" evidence="11">
    <location>
        <begin position="1"/>
        <end position="83"/>
    </location>
</feature>
<dbReference type="GO" id="GO:0009037">
    <property type="term" value="F:tyrosine-based site-specific recombinase activity"/>
    <property type="evidence" value="ECO:0007669"/>
    <property type="project" value="UniProtKB-UniRule"/>
</dbReference>
<dbReference type="GO" id="GO:0005737">
    <property type="term" value="C:cytoplasm"/>
    <property type="evidence" value="ECO:0007669"/>
    <property type="project" value="UniProtKB-SubCell"/>
</dbReference>
<keyword evidence="3 9" id="KW-0132">Cell division</keyword>
<evidence type="ECO:0000256" key="8">
    <source>
        <dbReference type="ARBA" id="ARBA00023306"/>
    </source>
</evidence>
<evidence type="ECO:0000256" key="5">
    <source>
        <dbReference type="ARBA" id="ARBA00022908"/>
    </source>
</evidence>
<dbReference type="PANTHER" id="PTHR30349:SF77">
    <property type="entry name" value="TYROSINE RECOMBINASE XERC"/>
    <property type="match status" value="1"/>
</dbReference>
<evidence type="ECO:0000256" key="3">
    <source>
        <dbReference type="ARBA" id="ARBA00022618"/>
    </source>
</evidence>
<feature type="active site" evidence="9">
    <location>
        <position position="241"/>
    </location>
</feature>
<comment type="function">
    <text evidence="9">Site-specific tyrosine recombinase, which acts by catalyzing the cutting and rejoining of the recombining DNA molecules. The XerC-XerD complex is essential to convert dimers of the bacterial chromosome into monomers to permit their segregation at cell division. It also contributes to the segregational stability of plasmids.</text>
</comment>
<dbReference type="Pfam" id="PF00589">
    <property type="entry name" value="Phage_integrase"/>
    <property type="match status" value="1"/>
</dbReference>
<feature type="domain" description="Tyr recombinase" evidence="10">
    <location>
        <begin position="104"/>
        <end position="286"/>
    </location>
</feature>
<reference evidence="12 13" key="1">
    <citation type="submission" date="2018-02" db="EMBL/GenBank/DDBJ databases">
        <title>Genomic Encyclopedia of Archaeal and Bacterial Type Strains, Phase II (KMG-II): from individual species to whole genera.</title>
        <authorList>
            <person name="Goeker M."/>
        </authorList>
    </citation>
    <scope>NUCLEOTIDE SEQUENCE [LARGE SCALE GENOMIC DNA]</scope>
    <source>
        <strain evidence="12 13">DSM 16809</strain>
    </source>
</reference>
<dbReference type="InterPro" id="IPR044068">
    <property type="entry name" value="CB"/>
</dbReference>
<keyword evidence="13" id="KW-1185">Reference proteome</keyword>
<feature type="active site" evidence="9">
    <location>
        <position position="145"/>
    </location>
</feature>
<comment type="subunit">
    <text evidence="9">Forms a cyclic heterotetrameric complex composed of two molecules of XerC and two molecules of XerD.</text>
</comment>
<name>A0A2S6ISD7_9FLAO</name>
<dbReference type="InterPro" id="IPR002104">
    <property type="entry name" value="Integrase_catalytic"/>
</dbReference>
<keyword evidence="8 9" id="KW-0131">Cell cycle</keyword>
<dbReference type="GO" id="GO:0006313">
    <property type="term" value="P:DNA transposition"/>
    <property type="evidence" value="ECO:0007669"/>
    <property type="project" value="UniProtKB-UniRule"/>
</dbReference>
<keyword evidence="6 9" id="KW-0238">DNA-binding</keyword>
<dbReference type="HAMAP" id="MF_01808">
    <property type="entry name" value="Recomb_XerC_XerD"/>
    <property type="match status" value="1"/>
</dbReference>
<evidence type="ECO:0000256" key="9">
    <source>
        <dbReference type="HAMAP-Rule" id="MF_01808"/>
    </source>
</evidence>
<evidence type="ECO:0000256" key="4">
    <source>
        <dbReference type="ARBA" id="ARBA00022829"/>
    </source>
</evidence>
<dbReference type="InterPro" id="IPR023009">
    <property type="entry name" value="Tyrosine_recombinase_XerC/XerD"/>
</dbReference>
<proteinExistence type="inferred from homology"/>
<comment type="subcellular location">
    <subcellularLocation>
        <location evidence="1 9">Cytoplasm</location>
    </subcellularLocation>
</comment>
<dbReference type="GO" id="GO:0051301">
    <property type="term" value="P:cell division"/>
    <property type="evidence" value="ECO:0007669"/>
    <property type="project" value="UniProtKB-KW"/>
</dbReference>
<dbReference type="Proteomes" id="UP000239002">
    <property type="component" value="Unassembled WGS sequence"/>
</dbReference>
<keyword evidence="4 9" id="KW-0159">Chromosome partition</keyword>
<evidence type="ECO:0000259" key="10">
    <source>
        <dbReference type="PROSITE" id="PS51898"/>
    </source>
</evidence>
<dbReference type="RefSeq" id="WP_104514679.1">
    <property type="nucleotide sequence ID" value="NZ_MQVW01000027.1"/>
</dbReference>
<feature type="active site" evidence="9">
    <location>
        <position position="169"/>
    </location>
</feature>
<evidence type="ECO:0000256" key="6">
    <source>
        <dbReference type="ARBA" id="ARBA00023125"/>
    </source>
</evidence>
<dbReference type="InterPro" id="IPR050090">
    <property type="entry name" value="Tyrosine_recombinase_XerCD"/>
</dbReference>
<feature type="active site" description="O-(3'-phospho-DNA)-tyrosine intermediate" evidence="9">
    <location>
        <position position="273"/>
    </location>
</feature>
<comment type="caution">
    <text evidence="12">The sequence shown here is derived from an EMBL/GenBank/DDBJ whole genome shotgun (WGS) entry which is preliminary data.</text>
</comment>
<accession>A0A2S6ISD7</accession>
<gene>
    <name evidence="9" type="primary">xerC</name>
    <name evidence="12" type="ORF">LY01_01001</name>
</gene>
<organism evidence="12 13">
    <name type="scientific">Nonlabens xylanidelens</name>
    <dbReference type="NCBI Taxonomy" id="191564"/>
    <lineage>
        <taxon>Bacteria</taxon>
        <taxon>Pseudomonadati</taxon>
        <taxon>Bacteroidota</taxon>
        <taxon>Flavobacteriia</taxon>
        <taxon>Flavobacteriales</taxon>
        <taxon>Flavobacteriaceae</taxon>
        <taxon>Nonlabens</taxon>
    </lineage>
</organism>
<comment type="similarity">
    <text evidence="9">Belongs to the 'phage' integrase family. XerC subfamily.</text>
</comment>
<dbReference type="PROSITE" id="PS51898">
    <property type="entry name" value="TYR_RECOMBINASE"/>
    <property type="match status" value="1"/>
</dbReference>
<keyword evidence="7 9" id="KW-0233">DNA recombination</keyword>
<evidence type="ECO:0000259" key="11">
    <source>
        <dbReference type="PROSITE" id="PS51900"/>
    </source>
</evidence>
<dbReference type="EMBL" id="PTJE01000001">
    <property type="protein sequence ID" value="PPK97173.1"/>
    <property type="molecule type" value="Genomic_DNA"/>
</dbReference>
<dbReference type="InterPro" id="IPR011010">
    <property type="entry name" value="DNA_brk_join_enz"/>
</dbReference>
<protein>
    <recommendedName>
        <fullName evidence="9">Tyrosine recombinase XerC</fullName>
    </recommendedName>
</protein>
<dbReference type="SUPFAM" id="SSF56349">
    <property type="entry name" value="DNA breaking-rejoining enzymes"/>
    <property type="match status" value="1"/>
</dbReference>
<dbReference type="InterPro" id="IPR004107">
    <property type="entry name" value="Integrase_SAM-like_N"/>
</dbReference>
<keyword evidence="5 9" id="KW-0229">DNA integration</keyword>
<dbReference type="AlphaFoldDB" id="A0A2S6ISD7"/>
<dbReference type="PANTHER" id="PTHR30349">
    <property type="entry name" value="PHAGE INTEGRASE-RELATED"/>
    <property type="match status" value="1"/>
</dbReference>
<evidence type="ECO:0000313" key="13">
    <source>
        <dbReference type="Proteomes" id="UP000239002"/>
    </source>
</evidence>
<feature type="active site" evidence="9">
    <location>
        <position position="238"/>
    </location>
</feature>
<dbReference type="InterPro" id="IPR013762">
    <property type="entry name" value="Integrase-like_cat_sf"/>
</dbReference>
<evidence type="ECO:0000256" key="7">
    <source>
        <dbReference type="ARBA" id="ARBA00023172"/>
    </source>
</evidence>
<dbReference type="OrthoDB" id="9801717at2"/>